<evidence type="ECO:0000313" key="2">
    <source>
        <dbReference type="Proteomes" id="UP000579153"/>
    </source>
</evidence>
<gene>
    <name evidence="1" type="ORF">HD596_010125</name>
</gene>
<dbReference type="Proteomes" id="UP000579153">
    <property type="component" value="Unassembled WGS sequence"/>
</dbReference>
<accession>A0A7W9GGH4</accession>
<protein>
    <submittedName>
        <fullName evidence="1">Uncharacterized protein</fullName>
    </submittedName>
</protein>
<organism evidence="1 2">
    <name type="scientific">Nonomuraea jabiensis</name>
    <dbReference type="NCBI Taxonomy" id="882448"/>
    <lineage>
        <taxon>Bacteria</taxon>
        <taxon>Bacillati</taxon>
        <taxon>Actinomycetota</taxon>
        <taxon>Actinomycetes</taxon>
        <taxon>Streptosporangiales</taxon>
        <taxon>Streptosporangiaceae</taxon>
        <taxon>Nonomuraea</taxon>
    </lineage>
</organism>
<keyword evidence="2" id="KW-1185">Reference proteome</keyword>
<dbReference type="AlphaFoldDB" id="A0A7W9GGH4"/>
<name>A0A7W9GGH4_9ACTN</name>
<reference evidence="1 2" key="1">
    <citation type="submission" date="2020-08" db="EMBL/GenBank/DDBJ databases">
        <title>Sequencing the genomes of 1000 actinobacteria strains.</title>
        <authorList>
            <person name="Klenk H.-P."/>
        </authorList>
    </citation>
    <scope>NUCLEOTIDE SEQUENCE [LARGE SCALE GENOMIC DNA]</scope>
    <source>
        <strain evidence="1 2">DSM 45507</strain>
    </source>
</reference>
<evidence type="ECO:0000313" key="1">
    <source>
        <dbReference type="EMBL" id="MBB5783369.1"/>
    </source>
</evidence>
<proteinExistence type="predicted"/>
<comment type="caution">
    <text evidence="1">The sequence shown here is derived from an EMBL/GenBank/DDBJ whole genome shotgun (WGS) entry which is preliminary data.</text>
</comment>
<dbReference type="EMBL" id="JACHMB010000001">
    <property type="protein sequence ID" value="MBB5783369.1"/>
    <property type="molecule type" value="Genomic_DNA"/>
</dbReference>
<sequence length="36" mass="3944">MIDHFCVNGLSAWTSAAHDEGMTPLEIDAAAYRRHG</sequence>